<comment type="caution">
    <text evidence="2">The sequence shown here is derived from an EMBL/GenBank/DDBJ whole genome shotgun (WGS) entry which is preliminary data.</text>
</comment>
<protein>
    <submittedName>
        <fullName evidence="2">Uncharacterized protein</fullName>
    </submittedName>
</protein>
<dbReference type="AlphaFoldDB" id="A0AAV6W790"/>
<dbReference type="Gene3D" id="2.40.70.10">
    <property type="entry name" value="Acid Proteases"/>
    <property type="match status" value="1"/>
</dbReference>
<dbReference type="InterPro" id="IPR021109">
    <property type="entry name" value="Peptidase_aspartic_dom_sf"/>
</dbReference>
<proteinExistence type="predicted"/>
<dbReference type="EMBL" id="WHWC01000019">
    <property type="protein sequence ID" value="KAG8363706.1"/>
    <property type="molecule type" value="Genomic_DNA"/>
</dbReference>
<accession>A0AAV6W790</accession>
<evidence type="ECO:0000313" key="2">
    <source>
        <dbReference type="EMBL" id="KAG8363706.1"/>
    </source>
</evidence>
<gene>
    <name evidence="2" type="ORF">BUALT_Bualt19G0050300</name>
</gene>
<evidence type="ECO:0000313" key="3">
    <source>
        <dbReference type="Proteomes" id="UP000826271"/>
    </source>
</evidence>
<dbReference type="Pfam" id="PF13650">
    <property type="entry name" value="Asp_protease_2"/>
    <property type="match status" value="1"/>
</dbReference>
<keyword evidence="3" id="KW-1185">Reference proteome</keyword>
<dbReference type="Proteomes" id="UP000826271">
    <property type="component" value="Unassembled WGS sequence"/>
</dbReference>
<reference evidence="2" key="1">
    <citation type="submission" date="2019-10" db="EMBL/GenBank/DDBJ databases">
        <authorList>
            <person name="Zhang R."/>
            <person name="Pan Y."/>
            <person name="Wang J."/>
            <person name="Ma R."/>
            <person name="Yu S."/>
        </authorList>
    </citation>
    <scope>NUCLEOTIDE SEQUENCE</scope>
    <source>
        <strain evidence="2">LA-IB0</strain>
        <tissue evidence="2">Leaf</tissue>
    </source>
</reference>
<dbReference type="SUPFAM" id="SSF50630">
    <property type="entry name" value="Acid proteases"/>
    <property type="match status" value="1"/>
</dbReference>
<name>A0AAV6W790_9LAMI</name>
<evidence type="ECO:0000256" key="1">
    <source>
        <dbReference type="SAM" id="MobiDB-lite"/>
    </source>
</evidence>
<sequence>MLNSLTENENLNEIEEESPGEDMTMSLNALSGTTDMNTLRIKGTVNGQDIHILIDSGSTHCFLDEGTAHKLGCRMDYTTPLLVSVVDGMKHSVQPSLSWFQDGFQRFNKVT</sequence>
<organism evidence="2 3">
    <name type="scientific">Buddleja alternifolia</name>
    <dbReference type="NCBI Taxonomy" id="168488"/>
    <lineage>
        <taxon>Eukaryota</taxon>
        <taxon>Viridiplantae</taxon>
        <taxon>Streptophyta</taxon>
        <taxon>Embryophyta</taxon>
        <taxon>Tracheophyta</taxon>
        <taxon>Spermatophyta</taxon>
        <taxon>Magnoliopsida</taxon>
        <taxon>eudicotyledons</taxon>
        <taxon>Gunneridae</taxon>
        <taxon>Pentapetalae</taxon>
        <taxon>asterids</taxon>
        <taxon>lamiids</taxon>
        <taxon>Lamiales</taxon>
        <taxon>Scrophulariaceae</taxon>
        <taxon>Buddlejeae</taxon>
        <taxon>Buddleja</taxon>
    </lineage>
</organism>
<feature type="region of interest" description="Disordered" evidence="1">
    <location>
        <begin position="1"/>
        <end position="28"/>
    </location>
</feature>
<feature type="compositionally biased region" description="Acidic residues" evidence="1">
    <location>
        <begin position="10"/>
        <end position="20"/>
    </location>
</feature>
<dbReference type="CDD" id="cd00303">
    <property type="entry name" value="retropepsin_like"/>
    <property type="match status" value="1"/>
</dbReference>